<evidence type="ECO:0000313" key="8">
    <source>
        <dbReference type="EMBL" id="MCU7549807.1"/>
    </source>
</evidence>
<dbReference type="Pfam" id="PF14322">
    <property type="entry name" value="SusD-like_3"/>
    <property type="match status" value="1"/>
</dbReference>
<dbReference type="SUPFAM" id="SSF48452">
    <property type="entry name" value="TPR-like"/>
    <property type="match status" value="1"/>
</dbReference>
<accession>A0A9X2XW97</accession>
<dbReference type="EMBL" id="JAOTIF010000007">
    <property type="protein sequence ID" value="MCU7549807.1"/>
    <property type="molecule type" value="Genomic_DNA"/>
</dbReference>
<evidence type="ECO:0000313" key="9">
    <source>
        <dbReference type="Proteomes" id="UP001155483"/>
    </source>
</evidence>
<feature type="domain" description="SusD-like N-terminal" evidence="7">
    <location>
        <begin position="127"/>
        <end position="244"/>
    </location>
</feature>
<dbReference type="InterPro" id="IPR011990">
    <property type="entry name" value="TPR-like_helical_dom_sf"/>
</dbReference>
<evidence type="ECO:0000256" key="5">
    <source>
        <dbReference type="ARBA" id="ARBA00023237"/>
    </source>
</evidence>
<dbReference type="InterPro" id="IPR033985">
    <property type="entry name" value="SusD-like_N"/>
</dbReference>
<comment type="subcellular location">
    <subcellularLocation>
        <location evidence="1">Cell outer membrane</location>
    </subcellularLocation>
</comment>
<keyword evidence="3" id="KW-0732">Signal</keyword>
<keyword evidence="9" id="KW-1185">Reference proteome</keyword>
<dbReference type="Pfam" id="PF07980">
    <property type="entry name" value="SusD_RagB"/>
    <property type="match status" value="1"/>
</dbReference>
<dbReference type="InterPro" id="IPR012944">
    <property type="entry name" value="SusD_RagB_dom"/>
</dbReference>
<evidence type="ECO:0000256" key="1">
    <source>
        <dbReference type="ARBA" id="ARBA00004442"/>
    </source>
</evidence>
<reference evidence="8" key="1">
    <citation type="submission" date="2022-09" db="EMBL/GenBank/DDBJ databases">
        <authorList>
            <person name="Yuan C."/>
            <person name="Ke Z."/>
        </authorList>
    </citation>
    <scope>NUCLEOTIDE SEQUENCE</scope>
    <source>
        <strain evidence="8">LB-8</strain>
    </source>
</reference>
<evidence type="ECO:0000256" key="3">
    <source>
        <dbReference type="ARBA" id="ARBA00022729"/>
    </source>
</evidence>
<evidence type="ECO:0000256" key="4">
    <source>
        <dbReference type="ARBA" id="ARBA00023136"/>
    </source>
</evidence>
<protein>
    <submittedName>
        <fullName evidence="8">RagB/SusD family nutrient uptake outer membrane protein</fullName>
    </submittedName>
</protein>
<evidence type="ECO:0000256" key="2">
    <source>
        <dbReference type="ARBA" id="ARBA00006275"/>
    </source>
</evidence>
<comment type="similarity">
    <text evidence="2">Belongs to the SusD family.</text>
</comment>
<dbReference type="Gene3D" id="1.25.40.390">
    <property type="match status" value="1"/>
</dbReference>
<evidence type="ECO:0000259" key="6">
    <source>
        <dbReference type="Pfam" id="PF07980"/>
    </source>
</evidence>
<proteinExistence type="inferred from homology"/>
<keyword evidence="5" id="KW-0998">Cell outer membrane</keyword>
<comment type="caution">
    <text evidence="8">The sequence shown here is derived from an EMBL/GenBank/DDBJ whole genome shotgun (WGS) entry which is preliminary data.</text>
</comment>
<dbReference type="PROSITE" id="PS51257">
    <property type="entry name" value="PROKAR_LIPOPROTEIN"/>
    <property type="match status" value="1"/>
</dbReference>
<evidence type="ECO:0000259" key="7">
    <source>
        <dbReference type="Pfam" id="PF14322"/>
    </source>
</evidence>
<reference evidence="8" key="2">
    <citation type="submission" date="2023-04" db="EMBL/GenBank/DDBJ databases">
        <title>Paracnuella aquatica gen. nov., sp. nov., a member of the family Chitinophagaceae isolated from a hot spring.</title>
        <authorList>
            <person name="Wang C."/>
        </authorList>
    </citation>
    <scope>NUCLEOTIDE SEQUENCE</scope>
    <source>
        <strain evidence="8">LB-8</strain>
    </source>
</reference>
<keyword evidence="4" id="KW-0472">Membrane</keyword>
<gene>
    <name evidence="8" type="ORF">OCK74_11815</name>
</gene>
<sequence length="645" mass="71373">MMKRIYIPLLLFAGMVWAGMMTGCSKDFLEKPKGGAVTVDTIFHTQMQAQYAVADMYKWCVPSGFVLTESADCREDALTDNVHLTLPGAAWVAANYNYQYYIFGNMTPSAAIDRGPTSASRADAPPFTGWYKAIRKANLVLKNIDNVSDATPGWITDVKGQAIFCRAMAHYSAFRLYGGVPIVTSVLSGDGQISIPRASVQSVVDSIVSWCDQAAALLPTTRAGVDYGKVTSLAALALKARILLYAASPLYNTPSDMKSMVAGARFGDARDSVLCYPTYDKQRWKRAADAAKAVIDAAPASGVKLWVSSTPKPATNANTDTYAGLGDYEAVCNNVYTSEDGKTFGLYGNPEMILVNTFNQKDPDRSQWNQWGFYNTSKIRMNGWGAKNNVPVEFLQLYEKKNGTKWTATPSGLDFKDYFLKLDLDPRAYQSLAFAGQWFNNSRTFAAYYKAATDGSYSKGAIVDDTNAGDATGSAVESVKFVARVDNMNDNHFVWPVFRLAEFYLSYAEALNEYSGPAGEPTTYLNLIRARAGMPAKSPASTDAFREDIQNERTVELAFEMHRYNDLHRWLKAHTVLSQTFHGFAVTASKNGVNPKPTNPFLNWELISYGTRSFPVKYYYVPFPYNQISMNYLGGKDWDGQNPGW</sequence>
<dbReference type="RefSeq" id="WP_279297246.1">
    <property type="nucleotide sequence ID" value="NZ_JAOTIF010000007.1"/>
</dbReference>
<dbReference type="AlphaFoldDB" id="A0A9X2XW97"/>
<dbReference type="GO" id="GO:0009279">
    <property type="term" value="C:cell outer membrane"/>
    <property type="evidence" value="ECO:0007669"/>
    <property type="project" value="UniProtKB-SubCell"/>
</dbReference>
<dbReference type="Proteomes" id="UP001155483">
    <property type="component" value="Unassembled WGS sequence"/>
</dbReference>
<organism evidence="8 9">
    <name type="scientific">Paraflavisolibacter caeni</name>
    <dbReference type="NCBI Taxonomy" id="2982496"/>
    <lineage>
        <taxon>Bacteria</taxon>
        <taxon>Pseudomonadati</taxon>
        <taxon>Bacteroidota</taxon>
        <taxon>Chitinophagia</taxon>
        <taxon>Chitinophagales</taxon>
        <taxon>Chitinophagaceae</taxon>
        <taxon>Paraflavisolibacter</taxon>
    </lineage>
</organism>
<name>A0A9X2XW97_9BACT</name>
<feature type="domain" description="RagB/SusD" evidence="6">
    <location>
        <begin position="350"/>
        <end position="645"/>
    </location>
</feature>